<dbReference type="PROSITE" id="PS50164">
    <property type="entry name" value="GIY_YIG"/>
    <property type="match status" value="1"/>
</dbReference>
<dbReference type="SUPFAM" id="SSF82771">
    <property type="entry name" value="GIY-YIG endonuclease"/>
    <property type="match status" value="1"/>
</dbReference>
<comment type="similarity">
    <text evidence="1">Belongs to the UPF0213 family.</text>
</comment>
<dbReference type="InterPro" id="IPR050190">
    <property type="entry name" value="UPF0213_domain"/>
</dbReference>
<feature type="domain" description="GIY-YIG" evidence="2">
    <location>
        <begin position="9"/>
        <end position="85"/>
    </location>
</feature>
<reference evidence="3" key="1">
    <citation type="journal article" date="2021" name="Environ. Microbiol.">
        <title>Genomic characterization of three novel Desulfobacterota classes expand the metabolic and phylogenetic diversity of the phylum.</title>
        <authorList>
            <person name="Murphy C.L."/>
            <person name="Biggerstaff J."/>
            <person name="Eichhorn A."/>
            <person name="Ewing E."/>
            <person name="Shahan R."/>
            <person name="Soriano D."/>
            <person name="Stewart S."/>
            <person name="VanMol K."/>
            <person name="Walker R."/>
            <person name="Walters P."/>
            <person name="Elshahed M.S."/>
            <person name="Youssef N.H."/>
        </authorList>
    </citation>
    <scope>NUCLEOTIDE SEQUENCE</scope>
    <source>
        <strain evidence="3">Zod_Metabat.24</strain>
    </source>
</reference>
<dbReference type="Proteomes" id="UP000809273">
    <property type="component" value="Unassembled WGS sequence"/>
</dbReference>
<sequence>MTEGGGKSKKWFVYILRCSDDTLYCGVTTDVERRVKEHNSGTASRYTRSRRPVTLKGYAAFPDRGTAQRMEHAVKRRPSGEKLRFLEEIGERD</sequence>
<evidence type="ECO:0000259" key="2">
    <source>
        <dbReference type="PROSITE" id="PS50164"/>
    </source>
</evidence>
<accession>A0A9D8PPB7</accession>
<comment type="caution">
    <text evidence="3">The sequence shown here is derived from an EMBL/GenBank/DDBJ whole genome shotgun (WGS) entry which is preliminary data.</text>
</comment>
<name>A0A9D8PPB7_9DELT</name>
<dbReference type="CDD" id="cd10456">
    <property type="entry name" value="GIY-YIG_UPF0213"/>
    <property type="match status" value="1"/>
</dbReference>
<protein>
    <submittedName>
        <fullName evidence="3">GIY-YIG nuclease family protein</fullName>
    </submittedName>
</protein>
<dbReference type="EMBL" id="JAFGIX010000089">
    <property type="protein sequence ID" value="MBN1574816.1"/>
    <property type="molecule type" value="Genomic_DNA"/>
</dbReference>
<dbReference type="Pfam" id="PF01541">
    <property type="entry name" value="GIY-YIG"/>
    <property type="match status" value="1"/>
</dbReference>
<dbReference type="PANTHER" id="PTHR34477">
    <property type="entry name" value="UPF0213 PROTEIN YHBQ"/>
    <property type="match status" value="1"/>
</dbReference>
<dbReference type="PANTHER" id="PTHR34477:SF1">
    <property type="entry name" value="UPF0213 PROTEIN YHBQ"/>
    <property type="match status" value="1"/>
</dbReference>
<reference evidence="3" key="2">
    <citation type="submission" date="2021-01" db="EMBL/GenBank/DDBJ databases">
        <authorList>
            <person name="Hahn C.R."/>
            <person name="Youssef N.H."/>
            <person name="Elshahed M."/>
        </authorList>
    </citation>
    <scope>NUCLEOTIDE SEQUENCE</scope>
    <source>
        <strain evidence="3">Zod_Metabat.24</strain>
    </source>
</reference>
<evidence type="ECO:0000256" key="1">
    <source>
        <dbReference type="ARBA" id="ARBA00007435"/>
    </source>
</evidence>
<dbReference type="InterPro" id="IPR035901">
    <property type="entry name" value="GIY-YIG_endonuc_sf"/>
</dbReference>
<dbReference type="AlphaFoldDB" id="A0A9D8PPB7"/>
<dbReference type="Gene3D" id="3.40.1440.10">
    <property type="entry name" value="GIY-YIG endonuclease"/>
    <property type="match status" value="1"/>
</dbReference>
<evidence type="ECO:0000313" key="3">
    <source>
        <dbReference type="EMBL" id="MBN1574816.1"/>
    </source>
</evidence>
<evidence type="ECO:0000313" key="4">
    <source>
        <dbReference type="Proteomes" id="UP000809273"/>
    </source>
</evidence>
<dbReference type="InterPro" id="IPR000305">
    <property type="entry name" value="GIY-YIG_endonuc"/>
</dbReference>
<organism evidence="3 4">
    <name type="scientific">Candidatus Zymogenus saltonus</name>
    <dbReference type="NCBI Taxonomy" id="2844893"/>
    <lineage>
        <taxon>Bacteria</taxon>
        <taxon>Deltaproteobacteria</taxon>
        <taxon>Candidatus Zymogenia</taxon>
        <taxon>Candidatus Zymogeniales</taxon>
        <taxon>Candidatus Zymogenaceae</taxon>
        <taxon>Candidatus Zymogenus</taxon>
    </lineage>
</organism>
<gene>
    <name evidence="3" type="ORF">JW984_16590</name>
</gene>
<proteinExistence type="inferred from homology"/>